<feature type="region of interest" description="Disordered" evidence="8">
    <location>
        <begin position="1"/>
        <end position="24"/>
    </location>
</feature>
<sequence>MPEASVGADVPEVQAEPEPEPDPRAALAWKKGRFGRELIYNQLMRAGLSSTDIHRIIDLLTPVYDFRKSHPDHQWELGFDGETAKAFTLIASPTEIFDIDQLDGEPVLARREIEQFVRNEVVRGQIDVSLFGALAHQPQNALLASKLARVFAWDIDFYKDPRKGDRFEMLVEMKYVKGDDGEIFTEYGEVLAARYFGAFDTYDAFAYETSDGEISYYNAQGKSLVREVLRSPLKFQNVTSRFNRNRFHPVLKRRRPHNGIDYGAPRNTPVMAVASGRVVRAGRYGGAGIAVELKHRNKILTQYFHLNKIASGVRVGSRVKQGQVIGYVGKTGLATGYHLHYGMKINGRYVDPLGQKFPPSTPVPKSDRDAFLAHVSTMLTALDGDGRRGVSRSIATLTAPERQEHVAD</sequence>
<dbReference type="EMBL" id="CP071793">
    <property type="protein sequence ID" value="QTD47520.1"/>
    <property type="molecule type" value="Genomic_DNA"/>
</dbReference>
<evidence type="ECO:0000256" key="5">
    <source>
        <dbReference type="ARBA" id="ARBA00022801"/>
    </source>
</evidence>
<keyword evidence="5" id="KW-0378">Hydrolase</keyword>
<keyword evidence="4" id="KW-0479">Metal-binding</keyword>
<comment type="cofactor">
    <cofactor evidence="1">
        <name>Zn(2+)</name>
        <dbReference type="ChEBI" id="CHEBI:29105"/>
    </cofactor>
</comment>
<dbReference type="Gene3D" id="3.10.450.350">
    <property type="match status" value="1"/>
</dbReference>
<evidence type="ECO:0000256" key="8">
    <source>
        <dbReference type="SAM" id="MobiDB-lite"/>
    </source>
</evidence>
<dbReference type="PANTHER" id="PTHR21666:SF288">
    <property type="entry name" value="CELL DIVISION PROTEIN YTFB"/>
    <property type="match status" value="1"/>
</dbReference>
<dbReference type="PANTHER" id="PTHR21666">
    <property type="entry name" value="PEPTIDASE-RELATED"/>
    <property type="match status" value="1"/>
</dbReference>
<evidence type="ECO:0000256" key="2">
    <source>
        <dbReference type="ARBA" id="ARBA00004196"/>
    </source>
</evidence>
<dbReference type="GO" id="GO:0046872">
    <property type="term" value="F:metal ion binding"/>
    <property type="evidence" value="ECO:0007669"/>
    <property type="project" value="UniProtKB-KW"/>
</dbReference>
<dbReference type="Pfam" id="PF01551">
    <property type="entry name" value="Peptidase_M23"/>
    <property type="match status" value="1"/>
</dbReference>
<evidence type="ECO:0000256" key="4">
    <source>
        <dbReference type="ARBA" id="ARBA00022723"/>
    </source>
</evidence>
<keyword evidence="3" id="KW-0645">Protease</keyword>
<dbReference type="InterPro" id="IPR050570">
    <property type="entry name" value="Cell_wall_metabolism_enzyme"/>
</dbReference>
<proteinExistence type="predicted"/>
<dbReference type="AlphaFoldDB" id="A0A8A4TD73"/>
<dbReference type="InterPro" id="IPR045834">
    <property type="entry name" value="Csd3_N2"/>
</dbReference>
<dbReference type="Proteomes" id="UP000663929">
    <property type="component" value="Chromosome"/>
</dbReference>
<comment type="subcellular location">
    <subcellularLocation>
        <location evidence="2">Cell envelope</location>
    </subcellularLocation>
</comment>
<keyword evidence="7" id="KW-0482">Metalloprotease</keyword>
<protein>
    <submittedName>
        <fullName evidence="11">Peptidoglycan DD-metalloendopeptidase family protein</fullName>
    </submittedName>
</protein>
<evidence type="ECO:0000259" key="9">
    <source>
        <dbReference type="Pfam" id="PF01551"/>
    </source>
</evidence>
<evidence type="ECO:0000256" key="3">
    <source>
        <dbReference type="ARBA" id="ARBA00022670"/>
    </source>
</evidence>
<dbReference type="InterPro" id="IPR016047">
    <property type="entry name" value="M23ase_b-sheet_dom"/>
</dbReference>
<accession>A0A8A4TD73</accession>
<dbReference type="GO" id="GO:0006508">
    <property type="term" value="P:proteolysis"/>
    <property type="evidence" value="ECO:0007669"/>
    <property type="project" value="UniProtKB-KW"/>
</dbReference>
<evidence type="ECO:0000256" key="6">
    <source>
        <dbReference type="ARBA" id="ARBA00022833"/>
    </source>
</evidence>
<name>A0A8A4TD73_SULCO</name>
<organism evidence="11 12">
    <name type="scientific">Sulfidibacter corallicola</name>
    <dbReference type="NCBI Taxonomy" id="2818388"/>
    <lineage>
        <taxon>Bacteria</taxon>
        <taxon>Pseudomonadati</taxon>
        <taxon>Acidobacteriota</taxon>
        <taxon>Holophagae</taxon>
        <taxon>Acanthopleuribacterales</taxon>
        <taxon>Acanthopleuribacteraceae</taxon>
        <taxon>Sulfidibacter</taxon>
    </lineage>
</organism>
<keyword evidence="6" id="KW-0862">Zinc</keyword>
<dbReference type="SUPFAM" id="SSF51261">
    <property type="entry name" value="Duplicated hybrid motif"/>
    <property type="match status" value="1"/>
</dbReference>
<evidence type="ECO:0000256" key="7">
    <source>
        <dbReference type="ARBA" id="ARBA00023049"/>
    </source>
</evidence>
<reference evidence="11" key="1">
    <citation type="submission" date="2021-03" db="EMBL/GenBank/DDBJ databases">
        <title>Acanthopleuribacteraceae sp. M133.</title>
        <authorList>
            <person name="Wang G."/>
        </authorList>
    </citation>
    <scope>NUCLEOTIDE SEQUENCE</scope>
    <source>
        <strain evidence="11">M133</strain>
    </source>
</reference>
<dbReference type="Gene3D" id="2.70.70.10">
    <property type="entry name" value="Glucose Permease (Domain IIA)"/>
    <property type="match status" value="1"/>
</dbReference>
<gene>
    <name evidence="11" type="ORF">J3U87_18150</name>
</gene>
<dbReference type="GO" id="GO:0004222">
    <property type="term" value="F:metalloendopeptidase activity"/>
    <property type="evidence" value="ECO:0007669"/>
    <property type="project" value="TreeGrafter"/>
</dbReference>
<evidence type="ECO:0000313" key="11">
    <source>
        <dbReference type="EMBL" id="QTD47520.1"/>
    </source>
</evidence>
<dbReference type="Pfam" id="PF19425">
    <property type="entry name" value="Csd3_N2"/>
    <property type="match status" value="1"/>
</dbReference>
<keyword evidence="12" id="KW-1185">Reference proteome</keyword>
<feature type="domain" description="M23ase beta-sheet core" evidence="9">
    <location>
        <begin position="256"/>
        <end position="352"/>
    </location>
</feature>
<dbReference type="GO" id="GO:0030313">
    <property type="term" value="C:cell envelope"/>
    <property type="evidence" value="ECO:0007669"/>
    <property type="project" value="UniProtKB-SubCell"/>
</dbReference>
<dbReference type="RefSeq" id="WP_237377189.1">
    <property type="nucleotide sequence ID" value="NZ_CP071793.1"/>
</dbReference>
<feature type="domain" description="Csd3-like second N-terminal" evidence="10">
    <location>
        <begin position="118"/>
        <end position="243"/>
    </location>
</feature>
<evidence type="ECO:0000259" key="10">
    <source>
        <dbReference type="Pfam" id="PF19425"/>
    </source>
</evidence>
<dbReference type="CDD" id="cd12797">
    <property type="entry name" value="M23_peptidase"/>
    <property type="match status" value="1"/>
</dbReference>
<evidence type="ECO:0000313" key="12">
    <source>
        <dbReference type="Proteomes" id="UP000663929"/>
    </source>
</evidence>
<evidence type="ECO:0000256" key="1">
    <source>
        <dbReference type="ARBA" id="ARBA00001947"/>
    </source>
</evidence>
<dbReference type="KEGG" id="scor:J3U87_18150"/>
<dbReference type="InterPro" id="IPR011055">
    <property type="entry name" value="Dup_hybrid_motif"/>
</dbReference>